<proteinExistence type="predicted"/>
<evidence type="ECO:0000313" key="1">
    <source>
        <dbReference type="EMBL" id="SGZ19586.1"/>
    </source>
</evidence>
<dbReference type="AlphaFoldDB" id="A0A1L0F9H3"/>
<reference evidence="1 2" key="1">
    <citation type="submission" date="2016-11" db="EMBL/GenBank/DDBJ databases">
        <authorList>
            <person name="Jaros S."/>
            <person name="Januszkiewicz K."/>
            <person name="Wedrychowicz H."/>
        </authorList>
    </citation>
    <scope>NUCLEOTIDE SEQUENCE [LARGE SCALE GENOMIC DNA]</scope>
    <source>
        <strain evidence="1">NVI 5450</strain>
    </source>
</reference>
<accession>A0A1L0F9H3</accession>
<gene>
    <name evidence="1" type="ORF">NVI5450_4780</name>
</gene>
<sequence length="59" mass="6923">MLFAMSQKELNRVDVIRDVCEKRLTQVNASNILNLTRRQVQRLVNNFGKNVAQWLHSLI</sequence>
<protein>
    <submittedName>
        <fullName evidence="1">Putative phage intergrase</fullName>
    </submittedName>
</protein>
<dbReference type="Proteomes" id="UP000183794">
    <property type="component" value="Unassembled WGS sequence"/>
</dbReference>
<name>A0A1L0F9H3_9GAMM</name>
<dbReference type="EMBL" id="FPLD01000149">
    <property type="protein sequence ID" value="SGZ19586.1"/>
    <property type="molecule type" value="Genomic_DNA"/>
</dbReference>
<organism evidence="1 2">
    <name type="scientific">Moritella viscosa</name>
    <dbReference type="NCBI Taxonomy" id="80854"/>
    <lineage>
        <taxon>Bacteria</taxon>
        <taxon>Pseudomonadati</taxon>
        <taxon>Pseudomonadota</taxon>
        <taxon>Gammaproteobacteria</taxon>
        <taxon>Alteromonadales</taxon>
        <taxon>Moritellaceae</taxon>
        <taxon>Moritella</taxon>
    </lineage>
</organism>
<evidence type="ECO:0000313" key="2">
    <source>
        <dbReference type="Proteomes" id="UP000183794"/>
    </source>
</evidence>